<dbReference type="Pfam" id="PF01344">
    <property type="entry name" value="Kelch_1"/>
    <property type="match status" value="4"/>
</dbReference>
<dbReference type="OrthoDB" id="45365at2759"/>
<dbReference type="Gene3D" id="2.120.10.80">
    <property type="entry name" value="Kelch-type beta propeller"/>
    <property type="match status" value="1"/>
</dbReference>
<sequence length="267" mass="29073">MFDSSSNEWKAVASMSKRRCALGVGVLNNLVYAIGGHNDTSYLNSVERFDPGTNQWSDEIAPISSCRTSVGVGVLDGCLYVVGGHDGISCLNLVEKYDPSVQQWIRVASMKTKRFDVAVAVLDGYLYAIGGSDGQCPLNTEVAGDRDDATDLSKTERFNPKMNQWSPVVAMNSRRSGVGLAVINNHLMAIGGFDGAVCLKSVELYDSESNSWRVHSEMNYRRLGGGVGVIQAQQYDSILYESNSKFNIESTSSDESENRSLSLLVDL</sequence>
<evidence type="ECO:0000256" key="1">
    <source>
        <dbReference type="ARBA" id="ARBA00022441"/>
    </source>
</evidence>
<comment type="caution">
    <text evidence="3">The sequence shown here is derived from an EMBL/GenBank/DDBJ whole genome shotgun (WGS) entry which is preliminary data.</text>
</comment>
<dbReference type="PRINTS" id="PR00501">
    <property type="entry name" value="KELCHREPEAT"/>
</dbReference>
<dbReference type="PANTHER" id="PTHR24412">
    <property type="entry name" value="KELCH PROTEIN"/>
    <property type="match status" value="1"/>
</dbReference>
<dbReference type="InterPro" id="IPR006652">
    <property type="entry name" value="Kelch_1"/>
</dbReference>
<evidence type="ECO:0000256" key="2">
    <source>
        <dbReference type="ARBA" id="ARBA00022737"/>
    </source>
</evidence>
<protein>
    <submittedName>
        <fullName evidence="3">Uncharacterized protein</fullName>
    </submittedName>
</protein>
<dbReference type="AlphaFoldDB" id="A0A815IG11"/>
<keyword evidence="2" id="KW-0677">Repeat</keyword>
<name>A0A815IG11_9BILA</name>
<dbReference type="InterPro" id="IPR015915">
    <property type="entry name" value="Kelch-typ_b-propeller"/>
</dbReference>
<reference evidence="3" key="1">
    <citation type="submission" date="2021-02" db="EMBL/GenBank/DDBJ databases">
        <authorList>
            <person name="Nowell W R."/>
        </authorList>
    </citation>
    <scope>NUCLEOTIDE SEQUENCE</scope>
</reference>
<proteinExistence type="predicted"/>
<organism evidence="3 4">
    <name type="scientific">Rotaria magnacalcarata</name>
    <dbReference type="NCBI Taxonomy" id="392030"/>
    <lineage>
        <taxon>Eukaryota</taxon>
        <taxon>Metazoa</taxon>
        <taxon>Spiralia</taxon>
        <taxon>Gnathifera</taxon>
        <taxon>Rotifera</taxon>
        <taxon>Eurotatoria</taxon>
        <taxon>Bdelloidea</taxon>
        <taxon>Philodinida</taxon>
        <taxon>Philodinidae</taxon>
        <taxon>Rotaria</taxon>
    </lineage>
</organism>
<gene>
    <name evidence="3" type="ORF">KQP761_LOCUS8067</name>
</gene>
<dbReference type="SUPFAM" id="SSF117281">
    <property type="entry name" value="Kelch motif"/>
    <property type="match status" value="1"/>
</dbReference>
<dbReference type="PANTHER" id="PTHR24412:SF451">
    <property type="entry name" value="KELCH-LIKE PROTEIN 20"/>
    <property type="match status" value="1"/>
</dbReference>
<dbReference type="SMART" id="SM00612">
    <property type="entry name" value="Kelch"/>
    <property type="match status" value="5"/>
</dbReference>
<dbReference type="EMBL" id="CAJNOW010002959">
    <property type="protein sequence ID" value="CAF1367836.1"/>
    <property type="molecule type" value="Genomic_DNA"/>
</dbReference>
<evidence type="ECO:0000313" key="3">
    <source>
        <dbReference type="EMBL" id="CAF1367836.1"/>
    </source>
</evidence>
<keyword evidence="1" id="KW-0880">Kelch repeat</keyword>
<dbReference type="Proteomes" id="UP000663834">
    <property type="component" value="Unassembled WGS sequence"/>
</dbReference>
<accession>A0A815IG11</accession>
<evidence type="ECO:0000313" key="4">
    <source>
        <dbReference type="Proteomes" id="UP000663834"/>
    </source>
</evidence>